<proteinExistence type="predicted"/>
<protein>
    <submittedName>
        <fullName evidence="2">Uncharacterized protein</fullName>
    </submittedName>
</protein>
<organism evidence="2 3">
    <name type="scientific">Plasmodium malariae</name>
    <dbReference type="NCBI Taxonomy" id="5858"/>
    <lineage>
        <taxon>Eukaryota</taxon>
        <taxon>Sar</taxon>
        <taxon>Alveolata</taxon>
        <taxon>Apicomplexa</taxon>
        <taxon>Aconoidasida</taxon>
        <taxon>Haemosporida</taxon>
        <taxon>Plasmodiidae</taxon>
        <taxon>Plasmodium</taxon>
        <taxon>Plasmodium (Plasmodium)</taxon>
    </lineage>
</organism>
<dbReference type="Proteomes" id="UP000078597">
    <property type="component" value="Unassembled WGS sequence"/>
</dbReference>
<feature type="region of interest" description="Disordered" evidence="1">
    <location>
        <begin position="721"/>
        <end position="766"/>
    </location>
</feature>
<evidence type="ECO:0000313" key="3">
    <source>
        <dbReference type="Proteomes" id="UP000078597"/>
    </source>
</evidence>
<sequence length="873" mass="102303">MVKKITLHGQAILATLYDQAILATLCDPANLGTLCDPANLGTLHGQASLGTLHGQANLGALHGQANLGALHGQANLGTLHGQASLGTLHGQAKTNGIAQLGKSFFLACAHRKEQVNKIVYEYFYLEEKIYKVIDRADVRNLFLEDKRKLQQINGGEAHKVDNKKKLNENDYISEKQLKDIINDNTFDKELNNVVLKHISSYVNSSKYFIHLCVFYIYNNEKRKFVELMKNFNNYCFSYEDLFILFYLICRINYKDMHIIRSILNIFEIYYYKIDNLFSYNISNLFFPPYNNLHLAINNLPLPYKIKLINSADKGYHEKSQSSPERSGDKVVEEKEERISSNETTEKITGNGSKENIQDSQNGNILKTEKLNEKKKEHIKSNNLLTKMDESECENILENLQDVDMEKYEKLISKDSIKFINLNIKKEKKRMKIKEMKNEGLKLKSALLTQIKTEVEEKNTEKTGEADAFEIKEVLTIFINDKKLAEKNYYIKDFIDVVVHYFIEHNDALCNNLLILLVFMKKICYYNNKKLNISIELLLINYIKSMNILSEQDIYNFINEKIMSFENMIHVENEDKLDEKNNNENVIYNKDKKSNDILELLYNQQYIYNFTLYDENMFYENKFHYIMNKILKNYFFLVSYMLRLPFLKLHILKSYLNSFNMFMGFFINNKNIFYSFDIGDIAFICTCFLKRKIIKVEIVDKLFSVLHYKIDAFLNLSSRHSYKGKKDSRNHNIKGNNNDSISDDSSKSSNHHNDNRSDNSKASSENNTKENIEEACPFHINDILVFLHFVHFYNLTFDALYKQLLMICFNKFVCLNDTQQLIFFNSVEGIKRRNFTNDEQKSLLDYFMYEKSLQFFLNRNKNIQKESLGYLFIS</sequence>
<feature type="region of interest" description="Disordered" evidence="1">
    <location>
        <begin position="315"/>
        <end position="358"/>
    </location>
</feature>
<gene>
    <name evidence="2" type="ORF">PMALA_057310</name>
</gene>
<evidence type="ECO:0000313" key="2">
    <source>
        <dbReference type="EMBL" id="SBS96850.1"/>
    </source>
</evidence>
<feature type="compositionally biased region" description="Basic and acidic residues" evidence="1">
    <location>
        <begin position="315"/>
        <end position="345"/>
    </location>
</feature>
<reference evidence="3" key="1">
    <citation type="submission" date="2016-05" db="EMBL/GenBank/DDBJ databases">
        <authorList>
            <person name="Naeem Raeece"/>
        </authorList>
    </citation>
    <scope>NUCLEOTIDE SEQUENCE [LARGE SCALE GENOMIC DNA]</scope>
</reference>
<accession>A0A1A8WY91</accession>
<evidence type="ECO:0000256" key="1">
    <source>
        <dbReference type="SAM" id="MobiDB-lite"/>
    </source>
</evidence>
<feature type="compositionally biased region" description="Polar residues" evidence="1">
    <location>
        <begin position="346"/>
        <end position="358"/>
    </location>
</feature>
<dbReference type="VEuPathDB" id="PlasmoDB:PmUG01_11044000"/>
<dbReference type="AlphaFoldDB" id="A0A1A8WY91"/>
<dbReference type="EMBL" id="FLQW01004406">
    <property type="protein sequence ID" value="SBS96850.1"/>
    <property type="molecule type" value="Genomic_DNA"/>
</dbReference>
<name>A0A1A8WY91_PLAMA</name>